<reference evidence="2" key="1">
    <citation type="submission" date="2014-11" db="EMBL/GenBank/DDBJ databases">
        <authorList>
            <person name="Zhu J."/>
            <person name="Qi W."/>
            <person name="Song R."/>
        </authorList>
    </citation>
    <scope>NUCLEOTIDE SEQUENCE</scope>
</reference>
<dbReference type="GO" id="GO:0016779">
    <property type="term" value="F:nucleotidyltransferase activity"/>
    <property type="evidence" value="ECO:0007669"/>
    <property type="project" value="UniProtKB-ARBA"/>
</dbReference>
<dbReference type="EMBL" id="KP211834">
    <property type="protein sequence ID" value="ANV79474.1"/>
    <property type="molecule type" value="Genomic_DNA"/>
</dbReference>
<dbReference type="PANTHER" id="PTHR43777">
    <property type="entry name" value="MOLYBDENUM COFACTOR CYTIDYLYLTRANSFERASE"/>
    <property type="match status" value="1"/>
</dbReference>
<keyword evidence="2" id="KW-0378">Hydrolase</keyword>
<dbReference type="Pfam" id="PF12804">
    <property type="entry name" value="NTP_transf_3"/>
    <property type="match status" value="1"/>
</dbReference>
<feature type="domain" description="MobA-like NTP transferase" evidence="1">
    <location>
        <begin position="13"/>
        <end position="159"/>
    </location>
</feature>
<dbReference type="PANTHER" id="PTHR43777:SF1">
    <property type="entry name" value="MOLYBDENUM COFACTOR CYTIDYLYLTRANSFERASE"/>
    <property type="match status" value="1"/>
</dbReference>
<proteinExistence type="predicted"/>
<dbReference type="SUPFAM" id="SSF53448">
    <property type="entry name" value="Nucleotide-diphospho-sugar transferases"/>
    <property type="match status" value="1"/>
</dbReference>
<name>A0A1B1TAZ8_9ARCH</name>
<dbReference type="InterPro" id="IPR029044">
    <property type="entry name" value="Nucleotide-diphossugar_trans"/>
</dbReference>
<dbReference type="GO" id="GO:0016787">
    <property type="term" value="F:hydrolase activity"/>
    <property type="evidence" value="ECO:0007669"/>
    <property type="project" value="UniProtKB-KW"/>
</dbReference>
<dbReference type="Gene3D" id="3.90.550.10">
    <property type="entry name" value="Spore Coat Polysaccharide Biosynthesis Protein SpsA, Chain A"/>
    <property type="match status" value="1"/>
</dbReference>
<evidence type="ECO:0000259" key="1">
    <source>
        <dbReference type="Pfam" id="PF12804"/>
    </source>
</evidence>
<protein>
    <submittedName>
        <fullName evidence="2">Metal dependent phosphohydrolase</fullName>
    </submittedName>
</protein>
<reference evidence="2" key="2">
    <citation type="journal article" date="2015" name="ISME J.">
        <title>A new class of marine Euryarchaeota group II from the Mediterranean deep chlorophyll maximum.</title>
        <authorList>
            <person name="Martin-Cuadrado A.B."/>
            <person name="Garcia-Heredia I."/>
            <person name="Molto A.G."/>
            <person name="Lopez-Ubeda R."/>
            <person name="Kimes N."/>
            <person name="Lopez-Garcia P."/>
            <person name="Moreira D."/>
            <person name="Rodriguez-Valera F."/>
        </authorList>
    </citation>
    <scope>NUCLEOTIDE SEQUENCE</scope>
</reference>
<evidence type="ECO:0000313" key="2">
    <source>
        <dbReference type="EMBL" id="ANV79474.1"/>
    </source>
</evidence>
<dbReference type="InterPro" id="IPR025877">
    <property type="entry name" value="MobA-like_NTP_Trfase"/>
</dbReference>
<dbReference type="AlphaFoldDB" id="A0A1B1TAZ8"/>
<organism evidence="2">
    <name type="scientific">uncultured Poseidoniia archaeon</name>
    <dbReference type="NCBI Taxonomy" id="1697135"/>
    <lineage>
        <taxon>Archaea</taxon>
        <taxon>Methanobacteriati</taxon>
        <taxon>Thermoplasmatota</taxon>
        <taxon>Candidatus Poseidoniia</taxon>
        <taxon>environmental samples</taxon>
    </lineage>
</organism>
<accession>A0A1B1TAZ8</accession>
<sequence length="192" mass="21417">MMKTVVSLSQIDAILLTAGASKRLGEPKALVDIHGESLIQILIRKLKQKKLRIIIVTRAELFNEMEKLGEKVVINTQPESGRTGSIQCGIKELESERCLIVPVDRPGFSNTTIEKLINSENTCCPSKNGKGGHPVILSKEDCEKILSSNPSTPLRDIINPIKVEVDDEFLHLNIDFPEDLEKLREITIEHDL</sequence>